<evidence type="ECO:0000256" key="8">
    <source>
        <dbReference type="ARBA" id="ARBA00022777"/>
    </source>
</evidence>
<sequence length="664" mass="69349">MAIMSTPAAGFALDASADVDARPRLPWPAWIAAGVLIFLAAAAGVLFAPAGTTVAVWWPAAGLSVAFALLQPPRRIWMVLVLVLVATTVANLAGGRTILQALGFGAANAAEVAVVVALLGWGREHFQLSSLRAGLRFAIAISAGSLAAGLIAAVSVTVLERGAFWPTIVLVAASHAAAVAMIAPFAALPPRVRVRANTVEMLAQSLVLVLVLALVFQLDSSLPLSFAPYPVLAWAAFRFPIRVVLVQSLLASLAMLVLTLAGRGPFASAALDVTEQAAVLEVYLLTIAGFALVISAAQYELRAVWRRLDASARLLTGSVVESRLGLVLWRPGRDAARLVWANPAARAMLDAELDGDDWSGPIASAAAAALRSGRTATATTAAGRTLTVEANPIHGGDDRVAVQLLDVTEVLRARQVEVEAAVEREAARSIRAELERQRDDFLATTSHELRTPITSVVGYAELLAESSGLGASERKWVSVIERNAERLSELVEDLLTLSGGATSTPRPKEPERIDCRALLDDAAASLAPIAERKAVEVLVDADGSVALGSRSDAGRAVSNLLTNAIKFTPAGGTVRLAAARDGDAVRIRVADTGPGMSDDELAHAFDRFYRAPGAVRDNVPGTGLGLAIVAELARRNGGSIELRRGDEGGLSAELRLPAVPTPSG</sequence>
<keyword evidence="4" id="KW-1003">Cell membrane</keyword>
<protein>
    <recommendedName>
        <fullName evidence="3">histidine kinase</fullName>
        <ecNumber evidence="3">2.7.13.3</ecNumber>
    </recommendedName>
</protein>
<organism evidence="14 15">
    <name type="scientific">Agrococcus pavilionensis RW1</name>
    <dbReference type="NCBI Taxonomy" id="1330458"/>
    <lineage>
        <taxon>Bacteria</taxon>
        <taxon>Bacillati</taxon>
        <taxon>Actinomycetota</taxon>
        <taxon>Actinomycetes</taxon>
        <taxon>Micrococcales</taxon>
        <taxon>Microbacteriaceae</taxon>
        <taxon>Agrococcus</taxon>
    </lineage>
</organism>
<evidence type="ECO:0000256" key="9">
    <source>
        <dbReference type="ARBA" id="ARBA00022989"/>
    </source>
</evidence>
<comment type="catalytic activity">
    <reaction evidence="1">
        <text>ATP + protein L-histidine = ADP + protein N-phospho-L-histidine.</text>
        <dbReference type="EC" id="2.7.13.3"/>
    </reaction>
</comment>
<dbReference type="SMART" id="SM00388">
    <property type="entry name" value="HisKA"/>
    <property type="match status" value="1"/>
</dbReference>
<dbReference type="CDD" id="cd00082">
    <property type="entry name" value="HisKA"/>
    <property type="match status" value="1"/>
</dbReference>
<evidence type="ECO:0000256" key="6">
    <source>
        <dbReference type="ARBA" id="ARBA00022679"/>
    </source>
</evidence>
<dbReference type="Pfam" id="PF02518">
    <property type="entry name" value="HATPase_c"/>
    <property type="match status" value="1"/>
</dbReference>
<dbReference type="AlphaFoldDB" id="U1MMM4"/>
<keyword evidence="10" id="KW-0902">Two-component regulatory system</keyword>
<dbReference type="PRINTS" id="PR00344">
    <property type="entry name" value="BCTRLSENSOR"/>
</dbReference>
<gene>
    <name evidence="14" type="ORF">L332_01485</name>
</gene>
<dbReference type="PANTHER" id="PTHR43711:SF1">
    <property type="entry name" value="HISTIDINE KINASE 1"/>
    <property type="match status" value="1"/>
</dbReference>
<dbReference type="Pfam" id="PF00512">
    <property type="entry name" value="HisKA"/>
    <property type="match status" value="1"/>
</dbReference>
<dbReference type="EMBL" id="ASHR01000037">
    <property type="protein sequence ID" value="ERG63126.1"/>
    <property type="molecule type" value="Genomic_DNA"/>
</dbReference>
<feature type="transmembrane region" description="Helical" evidence="12">
    <location>
        <begin position="133"/>
        <end position="156"/>
    </location>
</feature>
<accession>U1MMM4</accession>
<dbReference type="Gene3D" id="1.10.287.130">
    <property type="match status" value="1"/>
</dbReference>
<evidence type="ECO:0000256" key="11">
    <source>
        <dbReference type="ARBA" id="ARBA00023136"/>
    </source>
</evidence>
<dbReference type="InterPro" id="IPR007895">
    <property type="entry name" value="MASE1"/>
</dbReference>
<dbReference type="GO" id="GO:0005886">
    <property type="term" value="C:plasma membrane"/>
    <property type="evidence" value="ECO:0007669"/>
    <property type="project" value="UniProtKB-SubCell"/>
</dbReference>
<evidence type="ECO:0000256" key="2">
    <source>
        <dbReference type="ARBA" id="ARBA00004651"/>
    </source>
</evidence>
<reference evidence="14 15" key="1">
    <citation type="journal article" date="2013" name="Genome Announc.">
        <title>First draft genome sequence from a member of the genus agrococcus, isolated from modern microbialites.</title>
        <authorList>
            <person name="White R.A.III."/>
            <person name="Grassa C.J."/>
            <person name="Suttle C.A."/>
        </authorList>
    </citation>
    <scope>NUCLEOTIDE SEQUENCE [LARGE SCALE GENOMIC DNA]</scope>
    <source>
        <strain evidence="14 15">RW1</strain>
    </source>
</reference>
<dbReference type="InterPro" id="IPR003661">
    <property type="entry name" value="HisK_dim/P_dom"/>
</dbReference>
<dbReference type="SMART" id="SM00387">
    <property type="entry name" value="HATPase_c"/>
    <property type="match status" value="1"/>
</dbReference>
<name>U1MMM4_9MICO</name>
<evidence type="ECO:0000313" key="14">
    <source>
        <dbReference type="EMBL" id="ERG63126.1"/>
    </source>
</evidence>
<dbReference type="Pfam" id="PF05231">
    <property type="entry name" value="MASE1"/>
    <property type="match status" value="1"/>
</dbReference>
<dbReference type="SUPFAM" id="SSF55874">
    <property type="entry name" value="ATPase domain of HSP90 chaperone/DNA topoisomerase II/histidine kinase"/>
    <property type="match status" value="1"/>
</dbReference>
<feature type="transmembrane region" description="Helical" evidence="12">
    <location>
        <begin position="239"/>
        <end position="262"/>
    </location>
</feature>
<feature type="transmembrane region" description="Helical" evidence="12">
    <location>
        <begin position="54"/>
        <end position="70"/>
    </location>
</feature>
<evidence type="ECO:0000256" key="4">
    <source>
        <dbReference type="ARBA" id="ARBA00022475"/>
    </source>
</evidence>
<dbReference type="InterPro" id="IPR036890">
    <property type="entry name" value="HATPase_C_sf"/>
</dbReference>
<dbReference type="Gene3D" id="3.30.565.10">
    <property type="entry name" value="Histidine kinase-like ATPase, C-terminal domain"/>
    <property type="match status" value="1"/>
</dbReference>
<feature type="transmembrane region" description="Helical" evidence="12">
    <location>
        <begin position="282"/>
        <end position="301"/>
    </location>
</feature>
<proteinExistence type="predicted"/>
<evidence type="ECO:0000256" key="3">
    <source>
        <dbReference type="ARBA" id="ARBA00012438"/>
    </source>
</evidence>
<keyword evidence="8" id="KW-0418">Kinase</keyword>
<evidence type="ECO:0000256" key="5">
    <source>
        <dbReference type="ARBA" id="ARBA00022553"/>
    </source>
</evidence>
<keyword evidence="7 12" id="KW-0812">Transmembrane</keyword>
<evidence type="ECO:0000259" key="13">
    <source>
        <dbReference type="PROSITE" id="PS50109"/>
    </source>
</evidence>
<comment type="caution">
    <text evidence="14">The sequence shown here is derived from an EMBL/GenBank/DDBJ whole genome shotgun (WGS) entry which is preliminary data.</text>
</comment>
<dbReference type="GO" id="GO:0000155">
    <property type="term" value="F:phosphorelay sensor kinase activity"/>
    <property type="evidence" value="ECO:0007669"/>
    <property type="project" value="InterPro"/>
</dbReference>
<comment type="subcellular location">
    <subcellularLocation>
        <location evidence="2">Cell membrane</location>
        <topology evidence="2">Multi-pass membrane protein</topology>
    </subcellularLocation>
</comment>
<dbReference type="Proteomes" id="UP000016462">
    <property type="component" value="Unassembled WGS sequence"/>
</dbReference>
<keyword evidence="11 12" id="KW-0472">Membrane</keyword>
<evidence type="ECO:0000256" key="7">
    <source>
        <dbReference type="ARBA" id="ARBA00022692"/>
    </source>
</evidence>
<dbReference type="CDD" id="cd00075">
    <property type="entry name" value="HATPase"/>
    <property type="match status" value="1"/>
</dbReference>
<keyword evidence="6" id="KW-0808">Transferase</keyword>
<feature type="domain" description="Histidine kinase" evidence="13">
    <location>
        <begin position="444"/>
        <end position="660"/>
    </location>
</feature>
<keyword evidence="5" id="KW-0597">Phosphoprotein</keyword>
<feature type="transmembrane region" description="Helical" evidence="12">
    <location>
        <begin position="76"/>
        <end position="94"/>
    </location>
</feature>
<keyword evidence="15" id="KW-1185">Reference proteome</keyword>
<feature type="transmembrane region" description="Helical" evidence="12">
    <location>
        <begin position="101"/>
        <end position="121"/>
    </location>
</feature>
<dbReference type="PROSITE" id="PS50109">
    <property type="entry name" value="HIS_KIN"/>
    <property type="match status" value="1"/>
</dbReference>
<dbReference type="InterPro" id="IPR003594">
    <property type="entry name" value="HATPase_dom"/>
</dbReference>
<dbReference type="InterPro" id="IPR036097">
    <property type="entry name" value="HisK_dim/P_sf"/>
</dbReference>
<dbReference type="InterPro" id="IPR004358">
    <property type="entry name" value="Sig_transdc_His_kin-like_C"/>
</dbReference>
<dbReference type="SUPFAM" id="SSF47384">
    <property type="entry name" value="Homodimeric domain of signal transducing histidine kinase"/>
    <property type="match status" value="1"/>
</dbReference>
<keyword evidence="9 12" id="KW-1133">Transmembrane helix</keyword>
<evidence type="ECO:0000256" key="1">
    <source>
        <dbReference type="ARBA" id="ARBA00000085"/>
    </source>
</evidence>
<dbReference type="InterPro" id="IPR005467">
    <property type="entry name" value="His_kinase_dom"/>
</dbReference>
<dbReference type="PANTHER" id="PTHR43711">
    <property type="entry name" value="TWO-COMPONENT HISTIDINE KINASE"/>
    <property type="match status" value="1"/>
</dbReference>
<feature type="transmembrane region" description="Helical" evidence="12">
    <location>
        <begin position="27"/>
        <end position="47"/>
    </location>
</feature>
<dbReference type="InterPro" id="IPR050736">
    <property type="entry name" value="Sensor_HK_Regulatory"/>
</dbReference>
<feature type="transmembrane region" description="Helical" evidence="12">
    <location>
        <begin position="163"/>
        <end position="186"/>
    </location>
</feature>
<evidence type="ECO:0000256" key="12">
    <source>
        <dbReference type="SAM" id="Phobius"/>
    </source>
</evidence>
<evidence type="ECO:0000313" key="15">
    <source>
        <dbReference type="Proteomes" id="UP000016462"/>
    </source>
</evidence>
<dbReference type="FunFam" id="1.10.287.130:FF:000001">
    <property type="entry name" value="Two-component sensor histidine kinase"/>
    <property type="match status" value="1"/>
</dbReference>
<evidence type="ECO:0000256" key="10">
    <source>
        <dbReference type="ARBA" id="ARBA00023012"/>
    </source>
</evidence>
<dbReference type="EC" id="2.7.13.3" evidence="3"/>
<feature type="transmembrane region" description="Helical" evidence="12">
    <location>
        <begin position="206"/>
        <end position="227"/>
    </location>
</feature>